<proteinExistence type="inferred from homology"/>
<keyword evidence="14" id="KW-0963">Cytoplasm</keyword>
<feature type="domain" description="Glycerol-3-phosphate dehydrogenase NAD-dependent N-terminal" evidence="19">
    <location>
        <begin position="22"/>
        <end position="170"/>
    </location>
</feature>
<feature type="active site" description="Proton acceptor" evidence="14 15">
    <location>
        <position position="215"/>
    </location>
</feature>
<feature type="binding site" evidence="14">
    <location>
        <position position="279"/>
    </location>
    <ligand>
        <name>sn-glycerol 3-phosphate</name>
        <dbReference type="ChEBI" id="CHEBI:57597"/>
    </ligand>
</feature>
<dbReference type="Gene3D" id="3.40.50.720">
    <property type="entry name" value="NAD(P)-binding Rossmann-like Domain"/>
    <property type="match status" value="1"/>
</dbReference>
<dbReference type="GO" id="GO:0141152">
    <property type="term" value="F:glycerol-3-phosphate dehydrogenase (NAD+) activity"/>
    <property type="evidence" value="ECO:0007669"/>
    <property type="project" value="RHEA"/>
</dbReference>
<evidence type="ECO:0000256" key="1">
    <source>
        <dbReference type="ARBA" id="ARBA00011009"/>
    </source>
</evidence>
<dbReference type="Proteomes" id="UP000245708">
    <property type="component" value="Unassembled WGS sequence"/>
</dbReference>
<feature type="binding site" evidence="14">
    <location>
        <position position="29"/>
    </location>
    <ligand>
        <name>NADPH</name>
        <dbReference type="ChEBI" id="CHEBI:57783"/>
    </ligand>
</feature>
<dbReference type="RefSeq" id="WP_109664197.1">
    <property type="nucleotide sequence ID" value="NZ_QGGW01000001.1"/>
</dbReference>
<organism evidence="21 22">
    <name type="scientific">Roseicyclus mahoneyensis</name>
    <dbReference type="NCBI Taxonomy" id="164332"/>
    <lineage>
        <taxon>Bacteria</taxon>
        <taxon>Pseudomonadati</taxon>
        <taxon>Pseudomonadota</taxon>
        <taxon>Alphaproteobacteria</taxon>
        <taxon>Rhodobacterales</taxon>
        <taxon>Roseobacteraceae</taxon>
        <taxon>Roseicyclus</taxon>
    </lineage>
</organism>
<evidence type="ECO:0000256" key="7">
    <source>
        <dbReference type="ARBA" id="ARBA00023098"/>
    </source>
</evidence>
<feature type="binding site" evidence="14">
    <location>
        <position position="49"/>
    </location>
    <ligand>
        <name>NADPH</name>
        <dbReference type="ChEBI" id="CHEBI:57783"/>
    </ligand>
</feature>
<feature type="binding site" evidence="16">
    <location>
        <begin position="279"/>
        <end position="280"/>
    </location>
    <ligand>
        <name>substrate</name>
    </ligand>
</feature>
<dbReference type="GO" id="GO:0046168">
    <property type="term" value="P:glycerol-3-phosphate catabolic process"/>
    <property type="evidence" value="ECO:0007669"/>
    <property type="project" value="InterPro"/>
</dbReference>
<feature type="binding site" evidence="17">
    <location>
        <position position="279"/>
    </location>
    <ligand>
        <name>NAD(+)</name>
        <dbReference type="ChEBI" id="CHEBI:57540"/>
    </ligand>
</feature>
<name>A0A316GRA5_9RHOB</name>
<keyword evidence="2 14" id="KW-0444">Lipid biosynthesis</keyword>
<gene>
    <name evidence="14" type="primary">gpsA</name>
    <name evidence="21" type="ORF">C7455_101162</name>
</gene>
<evidence type="ECO:0000256" key="12">
    <source>
        <dbReference type="ARBA" id="ARBA00069372"/>
    </source>
</evidence>
<dbReference type="PRINTS" id="PR00077">
    <property type="entry name" value="GPDHDRGNASE"/>
</dbReference>
<feature type="domain" description="Glycerol-3-phosphate dehydrogenase NAD-dependent C-terminal" evidence="20">
    <location>
        <begin position="204"/>
        <end position="343"/>
    </location>
</feature>
<dbReference type="Pfam" id="PF07479">
    <property type="entry name" value="NAD_Gly3P_dh_C"/>
    <property type="match status" value="1"/>
</dbReference>
<keyword evidence="7 14" id="KW-0443">Lipid metabolism</keyword>
<evidence type="ECO:0000256" key="6">
    <source>
        <dbReference type="ARBA" id="ARBA00023027"/>
    </source>
</evidence>
<feature type="binding site" evidence="16">
    <location>
        <position position="123"/>
    </location>
    <ligand>
        <name>substrate</name>
    </ligand>
</feature>
<feature type="binding site" evidence="14">
    <location>
        <position position="153"/>
    </location>
    <ligand>
        <name>sn-glycerol 3-phosphate</name>
        <dbReference type="ChEBI" id="CHEBI:57597"/>
    </ligand>
</feature>
<evidence type="ECO:0000256" key="11">
    <source>
        <dbReference type="ARBA" id="ARBA00066687"/>
    </source>
</evidence>
<comment type="function">
    <text evidence="14">Catalyzes the reduction of the glycolytic intermediate dihydroxyacetone phosphate (DHAP) to sn-glycerol 3-phosphate (G3P), the key precursor for phospholipid synthesis.</text>
</comment>
<dbReference type="FunFam" id="1.10.1040.10:FF:000001">
    <property type="entry name" value="Glycerol-3-phosphate dehydrogenase [NAD(P)+]"/>
    <property type="match status" value="1"/>
</dbReference>
<evidence type="ECO:0000256" key="15">
    <source>
        <dbReference type="PIRSR" id="PIRSR000114-1"/>
    </source>
</evidence>
<feature type="binding site" evidence="14">
    <location>
        <position position="305"/>
    </location>
    <ligand>
        <name>NADPH</name>
        <dbReference type="ChEBI" id="CHEBI:57783"/>
    </ligand>
</feature>
<comment type="catalytic activity">
    <reaction evidence="10">
        <text>sn-glycerol 3-phosphate + NADP(+) = dihydroxyacetone phosphate + NADPH + H(+)</text>
        <dbReference type="Rhea" id="RHEA:11096"/>
        <dbReference type="ChEBI" id="CHEBI:15378"/>
        <dbReference type="ChEBI" id="CHEBI:57597"/>
        <dbReference type="ChEBI" id="CHEBI:57642"/>
        <dbReference type="ChEBI" id="CHEBI:57783"/>
        <dbReference type="ChEBI" id="CHEBI:58349"/>
        <dbReference type="EC" id="1.1.1.94"/>
    </reaction>
    <physiologicalReaction direction="right-to-left" evidence="10">
        <dbReference type="Rhea" id="RHEA:11098"/>
    </physiologicalReaction>
</comment>
<dbReference type="InterPro" id="IPR006109">
    <property type="entry name" value="G3P_DH_NAD-dep_C"/>
</dbReference>
<comment type="pathway">
    <text evidence="14">Membrane lipid metabolism; glycerophospholipid metabolism.</text>
</comment>
<evidence type="ECO:0000256" key="17">
    <source>
        <dbReference type="PIRSR" id="PIRSR000114-3"/>
    </source>
</evidence>
<dbReference type="UniPathway" id="UPA00940"/>
<dbReference type="PIRSF" id="PIRSF000114">
    <property type="entry name" value="Glycerol-3-P_dh"/>
    <property type="match status" value="1"/>
</dbReference>
<accession>A0A316GRA5</accession>
<comment type="similarity">
    <text evidence="1 14 18">Belongs to the NAD-dependent glycerol-3-phosphate dehydrogenase family.</text>
</comment>
<evidence type="ECO:0000256" key="18">
    <source>
        <dbReference type="RuleBase" id="RU000437"/>
    </source>
</evidence>
<keyword evidence="22" id="KW-1185">Reference proteome</keyword>
<dbReference type="EMBL" id="QGGW01000001">
    <property type="protein sequence ID" value="PWK62136.1"/>
    <property type="molecule type" value="Genomic_DNA"/>
</dbReference>
<feature type="binding site" evidence="14">
    <location>
        <position position="155"/>
    </location>
    <ligand>
        <name>NADPH</name>
        <dbReference type="ChEBI" id="CHEBI:57783"/>
    </ligand>
</feature>
<feature type="binding site" evidence="14">
    <location>
        <position position="303"/>
    </location>
    <ligand>
        <name>NADPH</name>
        <dbReference type="ChEBI" id="CHEBI:57783"/>
    </ligand>
</feature>
<comment type="caution">
    <text evidence="14">Lacks conserved residue(s) required for the propagation of feature annotation.</text>
</comment>
<evidence type="ECO:0000256" key="14">
    <source>
        <dbReference type="HAMAP-Rule" id="MF_00394"/>
    </source>
</evidence>
<dbReference type="OrthoDB" id="9812273at2"/>
<keyword evidence="3 14" id="KW-0547">Nucleotide-binding</keyword>
<dbReference type="PANTHER" id="PTHR11728">
    <property type="entry name" value="GLYCEROL-3-PHOSPHATE DEHYDROGENASE"/>
    <property type="match status" value="1"/>
</dbReference>
<comment type="subcellular location">
    <subcellularLocation>
        <location evidence="14">Cytoplasm</location>
    </subcellularLocation>
</comment>
<dbReference type="InterPro" id="IPR013328">
    <property type="entry name" value="6PGD_dom2"/>
</dbReference>
<dbReference type="InterPro" id="IPR036291">
    <property type="entry name" value="NAD(P)-bd_dom_sf"/>
</dbReference>
<dbReference type="GO" id="GO:0051287">
    <property type="term" value="F:NAD binding"/>
    <property type="evidence" value="ECO:0007669"/>
    <property type="project" value="InterPro"/>
</dbReference>
<dbReference type="GO" id="GO:0005975">
    <property type="term" value="P:carbohydrate metabolic process"/>
    <property type="evidence" value="ECO:0007669"/>
    <property type="project" value="InterPro"/>
</dbReference>
<feature type="binding site" evidence="14">
    <location>
        <position position="279"/>
    </location>
    <ligand>
        <name>NADPH</name>
        <dbReference type="ChEBI" id="CHEBI:57783"/>
    </ligand>
</feature>
<evidence type="ECO:0000256" key="10">
    <source>
        <dbReference type="ARBA" id="ARBA00052716"/>
    </source>
</evidence>
<evidence type="ECO:0000256" key="5">
    <source>
        <dbReference type="ARBA" id="ARBA00023002"/>
    </source>
</evidence>
<feature type="binding site" evidence="14">
    <location>
        <position position="278"/>
    </location>
    <ligand>
        <name>sn-glycerol 3-phosphate</name>
        <dbReference type="ChEBI" id="CHEBI:57597"/>
    </ligand>
</feature>
<dbReference type="Pfam" id="PF01210">
    <property type="entry name" value="NAD_Gly3P_dh_N"/>
    <property type="match status" value="1"/>
</dbReference>
<dbReference type="PANTHER" id="PTHR11728:SF1">
    <property type="entry name" value="GLYCEROL-3-PHOSPHATE DEHYDROGENASE [NAD(+)] 2, CHLOROPLASTIC"/>
    <property type="match status" value="1"/>
</dbReference>
<dbReference type="Gene3D" id="1.10.1040.10">
    <property type="entry name" value="N-(1-d-carboxylethyl)-l-norvaline Dehydrogenase, domain 2"/>
    <property type="match status" value="1"/>
</dbReference>
<feature type="binding site" evidence="14">
    <location>
        <position position="123"/>
    </location>
    <ligand>
        <name>sn-glycerol 3-phosphate</name>
        <dbReference type="ChEBI" id="CHEBI:57597"/>
    </ligand>
</feature>
<comment type="caution">
    <text evidence="21">The sequence shown here is derived from an EMBL/GenBank/DDBJ whole genome shotgun (WGS) entry which is preliminary data.</text>
</comment>
<dbReference type="InterPro" id="IPR011128">
    <property type="entry name" value="G3P_DH_NAD-dep_N"/>
</dbReference>
<feature type="binding site" evidence="14">
    <location>
        <position position="215"/>
    </location>
    <ligand>
        <name>sn-glycerol 3-phosphate</name>
        <dbReference type="ChEBI" id="CHEBI:57597"/>
    </ligand>
</feature>
<dbReference type="HAMAP" id="MF_00394">
    <property type="entry name" value="NAD_Glyc3P_dehydrog"/>
    <property type="match status" value="1"/>
</dbReference>
<feature type="binding site" evidence="14">
    <location>
        <position position="268"/>
    </location>
    <ligand>
        <name>sn-glycerol 3-phosphate</name>
        <dbReference type="ChEBI" id="CHEBI:57597"/>
    </ligand>
</feature>
<evidence type="ECO:0000256" key="9">
    <source>
        <dbReference type="ARBA" id="ARBA00023264"/>
    </source>
</evidence>
<dbReference type="PROSITE" id="PS00957">
    <property type="entry name" value="NAD_G3PDH"/>
    <property type="match status" value="1"/>
</dbReference>
<evidence type="ECO:0000259" key="19">
    <source>
        <dbReference type="Pfam" id="PF01210"/>
    </source>
</evidence>
<evidence type="ECO:0000256" key="3">
    <source>
        <dbReference type="ARBA" id="ARBA00022741"/>
    </source>
</evidence>
<dbReference type="GO" id="GO:0046167">
    <property type="term" value="P:glycerol-3-phosphate biosynthetic process"/>
    <property type="evidence" value="ECO:0007669"/>
    <property type="project" value="UniProtKB-UniRule"/>
</dbReference>
<feature type="binding site" evidence="14">
    <location>
        <position position="280"/>
    </location>
    <ligand>
        <name>sn-glycerol 3-phosphate</name>
        <dbReference type="ChEBI" id="CHEBI:57597"/>
    </ligand>
</feature>
<dbReference type="InterPro" id="IPR008927">
    <property type="entry name" value="6-PGluconate_DH-like_C_sf"/>
</dbReference>
<keyword evidence="5 14" id="KW-0560">Oxidoreductase</keyword>
<keyword evidence="6 14" id="KW-0520">NAD</keyword>
<keyword evidence="8 14" id="KW-0594">Phospholipid biosynthesis</keyword>
<feature type="binding site" evidence="17">
    <location>
        <begin position="25"/>
        <end position="30"/>
    </location>
    <ligand>
        <name>NAD(+)</name>
        <dbReference type="ChEBI" id="CHEBI:57540"/>
    </ligand>
</feature>
<feature type="binding site" evidence="17">
    <location>
        <position position="155"/>
    </location>
    <ligand>
        <name>NAD(+)</name>
        <dbReference type="ChEBI" id="CHEBI:57540"/>
    </ligand>
</feature>
<feature type="binding site" evidence="14">
    <location>
        <position position="123"/>
    </location>
    <ligand>
        <name>NADPH</name>
        <dbReference type="ChEBI" id="CHEBI:57783"/>
    </ligand>
</feature>
<evidence type="ECO:0000259" key="20">
    <source>
        <dbReference type="Pfam" id="PF07479"/>
    </source>
</evidence>
<feature type="binding site" evidence="14">
    <location>
        <position position="151"/>
    </location>
    <ligand>
        <name>sn-glycerol 3-phosphate</name>
        <dbReference type="ChEBI" id="CHEBI:57597"/>
    </ligand>
</feature>
<keyword evidence="4 14" id="KW-0521">NADP</keyword>
<dbReference type="FunFam" id="3.40.50.720:FF:000019">
    <property type="entry name" value="Glycerol-3-phosphate dehydrogenase [NAD(P)+]"/>
    <property type="match status" value="1"/>
</dbReference>
<dbReference type="AlphaFoldDB" id="A0A316GRA5"/>
<keyword evidence="9 14" id="KW-1208">Phospholipid metabolism</keyword>
<dbReference type="SUPFAM" id="SSF48179">
    <property type="entry name" value="6-phosphogluconate dehydrogenase C-terminal domain-like"/>
    <property type="match status" value="1"/>
</dbReference>
<reference evidence="21 22" key="1">
    <citation type="submission" date="2018-05" db="EMBL/GenBank/DDBJ databases">
        <title>Genomic Encyclopedia of Type Strains, Phase IV (KMG-IV): sequencing the most valuable type-strain genomes for metagenomic binning, comparative biology and taxonomic classification.</title>
        <authorList>
            <person name="Goeker M."/>
        </authorList>
    </citation>
    <scope>NUCLEOTIDE SEQUENCE [LARGE SCALE GENOMIC DNA]</scope>
    <source>
        <strain evidence="21 22">DSM 16097</strain>
    </source>
</reference>
<evidence type="ECO:0000256" key="16">
    <source>
        <dbReference type="PIRSR" id="PIRSR000114-2"/>
    </source>
</evidence>
<dbReference type="SUPFAM" id="SSF51735">
    <property type="entry name" value="NAD(P)-binding Rossmann-fold domains"/>
    <property type="match status" value="1"/>
</dbReference>
<evidence type="ECO:0000256" key="8">
    <source>
        <dbReference type="ARBA" id="ARBA00023209"/>
    </source>
</evidence>
<dbReference type="GO" id="GO:0008654">
    <property type="term" value="P:phospholipid biosynthetic process"/>
    <property type="evidence" value="ECO:0007669"/>
    <property type="project" value="UniProtKB-KW"/>
</dbReference>
<evidence type="ECO:0000256" key="4">
    <source>
        <dbReference type="ARBA" id="ARBA00022857"/>
    </source>
</evidence>
<evidence type="ECO:0000313" key="22">
    <source>
        <dbReference type="Proteomes" id="UP000245708"/>
    </source>
</evidence>
<dbReference type="GO" id="GO:0005829">
    <property type="term" value="C:cytosol"/>
    <property type="evidence" value="ECO:0007669"/>
    <property type="project" value="TreeGrafter"/>
</dbReference>
<sequence>MRHQPLSGDPLPSHAHPYRSAAVIGAGAWGTALAATLAKGGVSTRLWGRDRAVVDAINATRRNERFLPGVTLPEALLGVHQMKAALQGAEVVLIVVPSRSIRSVARQVAEHLAAGVPVAVCAKGIEAETGLLMTQVAEEELGRRPVGCVSGPTFAVETALGHPTAATVAFPFSYADRLKPAESPAVRLALALSTESFRAYVSDDLVGVEIGGALKNVIAIACGMMTGAGFAENTRAALITRGLDEMKTLAEALGGRRETVTGLSGVGDLTLTCSSPTSRNMALGLQLGRGVARAACFDGETVVVEGEMNATSVTDLARKLGVRLPICETVRAILHEGRPLGEAFAALWARPIEAEPRAMDLSFSHPATDQDIATLAERIS</sequence>
<dbReference type="InterPro" id="IPR006168">
    <property type="entry name" value="G3P_DH_NAD-dep"/>
</dbReference>
<comment type="catalytic activity">
    <reaction evidence="14">
        <text>sn-glycerol 3-phosphate + NAD(+) = dihydroxyacetone phosphate + NADH + H(+)</text>
        <dbReference type="Rhea" id="RHEA:11092"/>
        <dbReference type="ChEBI" id="CHEBI:15378"/>
        <dbReference type="ChEBI" id="CHEBI:57540"/>
        <dbReference type="ChEBI" id="CHEBI:57597"/>
        <dbReference type="ChEBI" id="CHEBI:57642"/>
        <dbReference type="ChEBI" id="CHEBI:57945"/>
        <dbReference type="EC" id="1.1.1.94"/>
    </reaction>
</comment>
<protein>
    <recommendedName>
        <fullName evidence="12 14">Glycerol-3-phosphate dehydrogenase [NAD(P)+]</fullName>
        <ecNumber evidence="11 14">1.1.1.94</ecNumber>
    </recommendedName>
    <alternativeName>
        <fullName evidence="14">NAD(P)(+)-dependent glycerol-3-phosphate dehydrogenase</fullName>
    </alternativeName>
    <alternativeName>
        <fullName evidence="13 14">NAD(P)H-dependent dihydroxyacetone-phosphate reductase</fullName>
    </alternativeName>
</protein>
<dbReference type="NCBIfam" id="NF000942">
    <property type="entry name" value="PRK00094.1-4"/>
    <property type="match status" value="1"/>
</dbReference>
<dbReference type="GO" id="GO:0006650">
    <property type="term" value="P:glycerophospholipid metabolic process"/>
    <property type="evidence" value="ECO:0007669"/>
    <property type="project" value="UniProtKB-UniRule"/>
</dbReference>
<evidence type="ECO:0000256" key="13">
    <source>
        <dbReference type="ARBA" id="ARBA00080511"/>
    </source>
</evidence>
<evidence type="ECO:0000313" key="21">
    <source>
        <dbReference type="EMBL" id="PWK62136.1"/>
    </source>
</evidence>
<dbReference type="EC" id="1.1.1.94" evidence="11 14"/>
<evidence type="ECO:0000256" key="2">
    <source>
        <dbReference type="ARBA" id="ARBA00022516"/>
    </source>
</evidence>
<dbReference type="GO" id="GO:0141153">
    <property type="term" value="F:glycerol-3-phosphate dehydrogenase (NADP+) activity"/>
    <property type="evidence" value="ECO:0007669"/>
    <property type="project" value="RHEA"/>
</dbReference>
<dbReference type="NCBIfam" id="NF000940">
    <property type="entry name" value="PRK00094.1-2"/>
    <property type="match status" value="1"/>
</dbReference>